<keyword evidence="1" id="KW-0812">Transmembrane</keyword>
<keyword evidence="1" id="KW-0472">Membrane</keyword>
<reference evidence="2 3" key="1">
    <citation type="submission" date="2019-09" db="EMBL/GenBank/DDBJ databases">
        <authorList>
            <person name="Pidcock S.E."/>
            <person name="Huws S.A."/>
        </authorList>
    </citation>
    <scope>NUCLEOTIDE SEQUENCE [LARGE SCALE GENOMIC DNA]</scope>
    <source>
        <strain evidence="2 3">MZ8</strain>
    </source>
</reference>
<dbReference type="AlphaFoldDB" id="A0A6M0LFI0"/>
<keyword evidence="1" id="KW-1133">Transmembrane helix</keyword>
<evidence type="ECO:0000256" key="1">
    <source>
        <dbReference type="SAM" id="Phobius"/>
    </source>
</evidence>
<name>A0A6M0LFI0_PSEXY</name>
<reference evidence="2 3" key="2">
    <citation type="submission" date="2020-03" db="EMBL/GenBank/DDBJ databases">
        <title>Investigating the evolutionary divergence of the Butyrivibrio group.</title>
        <authorList>
            <person name="Skvortsov T."/>
            <person name="Santos F.G."/>
            <person name="Ting K.S."/>
            <person name="Creevey C.J."/>
        </authorList>
    </citation>
    <scope>NUCLEOTIDE SEQUENCE [LARGE SCALE GENOMIC DNA]</scope>
    <source>
        <strain evidence="2 3">MZ8</strain>
    </source>
</reference>
<dbReference type="EMBL" id="VTVE01000001">
    <property type="protein sequence ID" value="NEX01352.1"/>
    <property type="molecule type" value="Genomic_DNA"/>
</dbReference>
<dbReference type="Proteomes" id="UP000473091">
    <property type="component" value="Unassembled WGS sequence"/>
</dbReference>
<evidence type="ECO:0000313" key="3">
    <source>
        <dbReference type="Proteomes" id="UP000473091"/>
    </source>
</evidence>
<evidence type="ECO:0000313" key="2">
    <source>
        <dbReference type="EMBL" id="NEX01352.1"/>
    </source>
</evidence>
<feature type="transmembrane region" description="Helical" evidence="1">
    <location>
        <begin position="52"/>
        <end position="69"/>
    </location>
</feature>
<comment type="caution">
    <text evidence="2">The sequence shown here is derived from an EMBL/GenBank/DDBJ whole genome shotgun (WGS) entry which is preliminary data.</text>
</comment>
<organism evidence="2 3">
    <name type="scientific">Pseudobutyrivibrio xylanivorans</name>
    <dbReference type="NCBI Taxonomy" id="185007"/>
    <lineage>
        <taxon>Bacteria</taxon>
        <taxon>Bacillati</taxon>
        <taxon>Bacillota</taxon>
        <taxon>Clostridia</taxon>
        <taxon>Lachnospirales</taxon>
        <taxon>Lachnospiraceae</taxon>
        <taxon>Pseudobutyrivibrio</taxon>
    </lineage>
</organism>
<feature type="transmembrane region" description="Helical" evidence="1">
    <location>
        <begin position="30"/>
        <end position="46"/>
    </location>
</feature>
<feature type="transmembrane region" description="Helical" evidence="1">
    <location>
        <begin position="81"/>
        <end position="111"/>
    </location>
</feature>
<gene>
    <name evidence="2" type="ORF">F0Q01_05585</name>
</gene>
<proteinExistence type="predicted"/>
<accession>A0A6M0LFI0</accession>
<protein>
    <submittedName>
        <fullName evidence="2">Uncharacterized protein</fullName>
    </submittedName>
</protein>
<dbReference type="RefSeq" id="WP_090487086.1">
    <property type="nucleotide sequence ID" value="NZ_VTVE01000001.1"/>
</dbReference>
<sequence>MENNQMNDLENDLNNMGTCKERKIISVKNILLFVGIAILALGILTGDNVGDNLTIACMIGLIVITFKLMTKSMRWGAHNTFGNKVLSIVITIFLFVINIFMIAMVAMYFVIESVCGSFGIL</sequence>